<evidence type="ECO:0000256" key="3">
    <source>
        <dbReference type="ARBA" id="ARBA00022679"/>
    </source>
</evidence>
<gene>
    <name evidence="8" type="ORF">A2856_01690</name>
</gene>
<feature type="transmembrane region" description="Helical" evidence="7">
    <location>
        <begin position="47"/>
        <end position="68"/>
    </location>
</feature>
<feature type="transmembrane region" description="Helical" evidence="7">
    <location>
        <begin position="80"/>
        <end position="99"/>
    </location>
</feature>
<dbReference type="CDD" id="cd06853">
    <property type="entry name" value="GT_WecA_like"/>
    <property type="match status" value="1"/>
</dbReference>
<feature type="transmembrane region" description="Helical" evidence="7">
    <location>
        <begin position="111"/>
        <end position="128"/>
    </location>
</feature>
<keyword evidence="4 7" id="KW-0812">Transmembrane</keyword>
<evidence type="ECO:0000256" key="4">
    <source>
        <dbReference type="ARBA" id="ARBA00022692"/>
    </source>
</evidence>
<dbReference type="GO" id="GO:0016780">
    <property type="term" value="F:phosphotransferase activity, for other substituted phosphate groups"/>
    <property type="evidence" value="ECO:0007669"/>
    <property type="project" value="InterPro"/>
</dbReference>
<dbReference type="GO" id="GO:0009103">
    <property type="term" value="P:lipopolysaccharide biosynthetic process"/>
    <property type="evidence" value="ECO:0007669"/>
    <property type="project" value="TreeGrafter"/>
</dbReference>
<dbReference type="Proteomes" id="UP000177885">
    <property type="component" value="Unassembled WGS sequence"/>
</dbReference>
<reference evidence="8 9" key="1">
    <citation type="journal article" date="2016" name="Nat. Commun.">
        <title>Thousands of microbial genomes shed light on interconnected biogeochemical processes in an aquifer system.</title>
        <authorList>
            <person name="Anantharaman K."/>
            <person name="Brown C.T."/>
            <person name="Hug L.A."/>
            <person name="Sharon I."/>
            <person name="Castelle C.J."/>
            <person name="Probst A.J."/>
            <person name="Thomas B.C."/>
            <person name="Singh A."/>
            <person name="Wilkins M.J."/>
            <person name="Karaoz U."/>
            <person name="Brodie E.L."/>
            <person name="Williams K.H."/>
            <person name="Hubbard S.S."/>
            <person name="Banfield J.F."/>
        </authorList>
    </citation>
    <scope>NUCLEOTIDE SEQUENCE [LARGE SCALE GENOMIC DNA]</scope>
</reference>
<dbReference type="EMBL" id="MGDT01000007">
    <property type="protein sequence ID" value="OGL66386.1"/>
    <property type="molecule type" value="Genomic_DNA"/>
</dbReference>
<comment type="caution">
    <text evidence="8">The sequence shown here is derived from an EMBL/GenBank/DDBJ whole genome shotgun (WGS) entry which is preliminary data.</text>
</comment>
<comment type="subcellular location">
    <subcellularLocation>
        <location evidence="1">Cell membrane</location>
        <topology evidence="1">Multi-pass membrane protein</topology>
    </subcellularLocation>
</comment>
<evidence type="ECO:0000256" key="7">
    <source>
        <dbReference type="SAM" id="Phobius"/>
    </source>
</evidence>
<accession>A0A1F7TK82</accession>
<keyword evidence="6 7" id="KW-0472">Membrane</keyword>
<dbReference type="STRING" id="1802385.A2856_01690"/>
<dbReference type="PANTHER" id="PTHR22926">
    <property type="entry name" value="PHOSPHO-N-ACETYLMURAMOYL-PENTAPEPTIDE-TRANSFERASE"/>
    <property type="match status" value="1"/>
</dbReference>
<sequence>MIPAIVSWMMIALAVSFIATRCLVSLVPKLKVVDTPDGERRTHARAVPLLGGIAIFVTVAACLHVLLADTDSLTGGEVGTRQYAGFLLGGLILMVGGYLDDKHRLPPRFAVVAPVLAALVAIASGIQVEKLTNPFGGIIYLESWQSDVLVFIWLMGAMYTTKFLDGLDGLATSVSSVGAFMVMCLALTAAYFQPDVALFAAIGVGALAGFLFWNLPPAAIFLGEGGSTFVGFLIGTLAVISGGKIATAALVLGVPIMDVAWVILRRWNAGGPRNVFRGDRKHLHHRLLALGWSQRQVVAGYTLVAAAFGAAALFLQSREKLLAMLALMGLMLFLAAFLVARERQSHA</sequence>
<evidence type="ECO:0000256" key="1">
    <source>
        <dbReference type="ARBA" id="ARBA00004651"/>
    </source>
</evidence>
<evidence type="ECO:0000256" key="2">
    <source>
        <dbReference type="ARBA" id="ARBA00022475"/>
    </source>
</evidence>
<dbReference type="Pfam" id="PF00953">
    <property type="entry name" value="Glycos_transf_4"/>
    <property type="match status" value="1"/>
</dbReference>
<dbReference type="GO" id="GO:0071555">
    <property type="term" value="P:cell wall organization"/>
    <property type="evidence" value="ECO:0007669"/>
    <property type="project" value="TreeGrafter"/>
</dbReference>
<proteinExistence type="predicted"/>
<feature type="transmembrane region" description="Helical" evidence="7">
    <location>
        <begin position="196"/>
        <end position="213"/>
    </location>
</feature>
<evidence type="ECO:0000313" key="9">
    <source>
        <dbReference type="Proteomes" id="UP000177885"/>
    </source>
</evidence>
<organism evidence="8 9">
    <name type="scientific">Candidatus Uhrbacteria bacterium RIFCSPHIGHO2_01_FULL_63_20</name>
    <dbReference type="NCBI Taxonomy" id="1802385"/>
    <lineage>
        <taxon>Bacteria</taxon>
        <taxon>Candidatus Uhriibacteriota</taxon>
    </lineage>
</organism>
<keyword evidence="5 7" id="KW-1133">Transmembrane helix</keyword>
<dbReference type="GO" id="GO:0005886">
    <property type="term" value="C:plasma membrane"/>
    <property type="evidence" value="ECO:0007669"/>
    <property type="project" value="UniProtKB-SubCell"/>
</dbReference>
<protein>
    <recommendedName>
        <fullName evidence="10">Undecaprenyl-phosphate alpha-N-acetylglucosaminyl 1-phosphate transferase</fullName>
    </recommendedName>
</protein>
<keyword evidence="3" id="KW-0808">Transferase</keyword>
<name>A0A1F7TK82_9BACT</name>
<feature type="transmembrane region" description="Helical" evidence="7">
    <location>
        <begin position="171"/>
        <end position="190"/>
    </location>
</feature>
<dbReference type="InterPro" id="IPR000715">
    <property type="entry name" value="Glycosyl_transferase_4"/>
</dbReference>
<dbReference type="AlphaFoldDB" id="A0A1F7TK82"/>
<keyword evidence="2" id="KW-1003">Cell membrane</keyword>
<evidence type="ECO:0000256" key="5">
    <source>
        <dbReference type="ARBA" id="ARBA00022989"/>
    </source>
</evidence>
<feature type="transmembrane region" description="Helical" evidence="7">
    <location>
        <begin position="6"/>
        <end position="27"/>
    </location>
</feature>
<feature type="transmembrane region" description="Helical" evidence="7">
    <location>
        <begin position="220"/>
        <end position="239"/>
    </location>
</feature>
<feature type="transmembrane region" description="Helical" evidence="7">
    <location>
        <begin position="297"/>
        <end position="315"/>
    </location>
</feature>
<dbReference type="PANTHER" id="PTHR22926:SF3">
    <property type="entry name" value="UNDECAPRENYL-PHOSPHATE ALPHA-N-ACETYLGLUCOSAMINYL 1-PHOSPHATE TRANSFERASE"/>
    <property type="match status" value="1"/>
</dbReference>
<dbReference type="GO" id="GO:0044038">
    <property type="term" value="P:cell wall macromolecule biosynthetic process"/>
    <property type="evidence" value="ECO:0007669"/>
    <property type="project" value="TreeGrafter"/>
</dbReference>
<evidence type="ECO:0000313" key="8">
    <source>
        <dbReference type="EMBL" id="OGL66386.1"/>
    </source>
</evidence>
<evidence type="ECO:0008006" key="10">
    <source>
        <dbReference type="Google" id="ProtNLM"/>
    </source>
</evidence>
<feature type="transmembrane region" description="Helical" evidence="7">
    <location>
        <begin position="321"/>
        <end position="340"/>
    </location>
</feature>
<feature type="transmembrane region" description="Helical" evidence="7">
    <location>
        <begin position="245"/>
        <end position="264"/>
    </location>
</feature>
<evidence type="ECO:0000256" key="6">
    <source>
        <dbReference type="ARBA" id="ARBA00023136"/>
    </source>
</evidence>